<accession>A0ACB6QTA3</accession>
<keyword evidence="2" id="KW-1185">Reference proteome</keyword>
<reference evidence="1" key="1">
    <citation type="journal article" date="2020" name="Stud. Mycol.">
        <title>101 Dothideomycetes genomes: a test case for predicting lifestyles and emergence of pathogens.</title>
        <authorList>
            <person name="Haridas S."/>
            <person name="Albert R."/>
            <person name="Binder M."/>
            <person name="Bloem J."/>
            <person name="Labutti K."/>
            <person name="Salamov A."/>
            <person name="Andreopoulos B."/>
            <person name="Baker S."/>
            <person name="Barry K."/>
            <person name="Bills G."/>
            <person name="Bluhm B."/>
            <person name="Cannon C."/>
            <person name="Castanera R."/>
            <person name="Culley D."/>
            <person name="Daum C."/>
            <person name="Ezra D."/>
            <person name="Gonzalez J."/>
            <person name="Henrissat B."/>
            <person name="Kuo A."/>
            <person name="Liang C."/>
            <person name="Lipzen A."/>
            <person name="Lutzoni F."/>
            <person name="Magnuson J."/>
            <person name="Mondo S."/>
            <person name="Nolan M."/>
            <person name="Ohm R."/>
            <person name="Pangilinan J."/>
            <person name="Park H.-J."/>
            <person name="Ramirez L."/>
            <person name="Alfaro M."/>
            <person name="Sun H."/>
            <person name="Tritt A."/>
            <person name="Yoshinaga Y."/>
            <person name="Zwiers L.-H."/>
            <person name="Turgeon B."/>
            <person name="Goodwin S."/>
            <person name="Spatafora J."/>
            <person name="Crous P."/>
            <person name="Grigoriev I."/>
        </authorList>
    </citation>
    <scope>NUCLEOTIDE SEQUENCE</scope>
    <source>
        <strain evidence="1">ATCC 200398</strain>
    </source>
</reference>
<dbReference type="EMBL" id="MU003510">
    <property type="protein sequence ID" value="KAF2469750.1"/>
    <property type="molecule type" value="Genomic_DNA"/>
</dbReference>
<name>A0ACB6QTA3_9PLEO</name>
<evidence type="ECO:0000313" key="1">
    <source>
        <dbReference type="EMBL" id="KAF2469750.1"/>
    </source>
</evidence>
<organism evidence="1 2">
    <name type="scientific">Lindgomyces ingoldianus</name>
    <dbReference type="NCBI Taxonomy" id="673940"/>
    <lineage>
        <taxon>Eukaryota</taxon>
        <taxon>Fungi</taxon>
        <taxon>Dikarya</taxon>
        <taxon>Ascomycota</taxon>
        <taxon>Pezizomycotina</taxon>
        <taxon>Dothideomycetes</taxon>
        <taxon>Pleosporomycetidae</taxon>
        <taxon>Pleosporales</taxon>
        <taxon>Lindgomycetaceae</taxon>
        <taxon>Lindgomyces</taxon>
    </lineage>
</organism>
<gene>
    <name evidence="1" type="ORF">BDR25DRAFT_356008</name>
</gene>
<proteinExistence type="predicted"/>
<sequence>MALSAMANTVIEVQLGSERLRGFSLYNKGGVGRYRAAKVYPLQLIQLDESTGYSVSTPTLVYPSIKELSHQFASFTPQLVESETSATHQDPIKLLYCLMAVGRKSAGAWTQWCARREGLHVLTKSELLTTNPTYGSEPRPEVSNLDLQSEFSASEGVVKEFSTANCAKGWWAQDDVYTCIFRQRRRAGETIWFRMICANALQTRVFYSPIRIPIKRSASPKLHLSQSEAKVEHWVILAIEAIPSLLPSKTLAPAGIAIFFTYYLLWIIYTHLFHPYDSTPSHSWPASLAGTVARPPRETRPTPPHRSRRSSNRRSRGYQHDLSANISQNGILQTQSWDWGRTTIFAQKMTRSMSAESVSRYEGYIDNILQLLCEKLDELEEVDLIEYVAKCAWYTVGNIVYSYDGEFGMLRNNTDYNGWIGSVNIMQWQPSQLGYLLLSGKTREGITLYDIVLTLNEFVWAGSDATGSVFGRVSNCSSWHIVCNKILWDLDSAPLIDGKTIYQEASRLPYLSACVLKPLHRHGIIRIGLPRYILTCGTQICGRCYPADTKSSCRAM</sequence>
<comment type="caution">
    <text evidence="1">The sequence shown here is derived from an EMBL/GenBank/DDBJ whole genome shotgun (WGS) entry which is preliminary data.</text>
</comment>
<evidence type="ECO:0000313" key="2">
    <source>
        <dbReference type="Proteomes" id="UP000799755"/>
    </source>
</evidence>
<dbReference type="Proteomes" id="UP000799755">
    <property type="component" value="Unassembled WGS sequence"/>
</dbReference>
<protein>
    <submittedName>
        <fullName evidence="1">Uncharacterized protein</fullName>
    </submittedName>
</protein>